<dbReference type="FunFam" id="1.10.8.50:FF:000003">
    <property type="entry name" value="Formamidopyrimidine-DNA glycosylase"/>
    <property type="match status" value="1"/>
</dbReference>
<evidence type="ECO:0000256" key="14">
    <source>
        <dbReference type="ARBA" id="ARBA00044632"/>
    </source>
</evidence>
<feature type="domain" description="Formamidopyrimidine-DNA glycosylase catalytic" evidence="17">
    <location>
        <begin position="2"/>
        <end position="118"/>
    </location>
</feature>
<dbReference type="EC" id="3.2.2.23" evidence="15"/>
<keyword evidence="6 15" id="KW-0863">Zinc-finger</keyword>
<keyword evidence="4 15" id="KW-0479">Metal-binding</keyword>
<dbReference type="Pfam" id="PF06827">
    <property type="entry name" value="zf-FPG_IleRS"/>
    <property type="match status" value="1"/>
</dbReference>
<reference evidence="18 19" key="1">
    <citation type="submission" date="2018-06" db="EMBL/GenBank/DDBJ databases">
        <title>Complete genome of Desulfovibrio marinus P48SEP.</title>
        <authorList>
            <person name="Crispim J.S."/>
            <person name="Vidigal P.M.P."/>
            <person name="Silva L.C.F."/>
            <person name="Araujo L.C."/>
            <person name="Laguardia C.N."/>
            <person name="Dias R.S."/>
            <person name="Sousa M.P."/>
            <person name="Paula S.O."/>
            <person name="Silva C."/>
        </authorList>
    </citation>
    <scope>NUCLEOTIDE SEQUENCE [LARGE SCALE GENOMIC DNA]</scope>
    <source>
        <strain evidence="18 19">P48SEP</strain>
    </source>
</reference>
<comment type="cofactor">
    <cofactor evidence="15">
        <name>Zn(2+)</name>
        <dbReference type="ChEBI" id="CHEBI:29105"/>
    </cofactor>
    <text evidence="15">Binds 1 zinc ion per subunit.</text>
</comment>
<dbReference type="EC" id="4.2.99.18" evidence="15"/>
<keyword evidence="13 15" id="KW-0326">Glycosidase</keyword>
<feature type="domain" description="FPG-type" evidence="16">
    <location>
        <begin position="241"/>
        <end position="275"/>
    </location>
</feature>
<dbReference type="InterPro" id="IPR010663">
    <property type="entry name" value="Znf_FPG/IleRS"/>
</dbReference>
<dbReference type="SUPFAM" id="SSF57716">
    <property type="entry name" value="Glucocorticoid receptor-like (DNA-binding domain)"/>
    <property type="match status" value="1"/>
</dbReference>
<keyword evidence="12 15" id="KW-0511">Multifunctional enzyme</keyword>
<accession>A0A6P1ZKX6</accession>
<comment type="subunit">
    <text evidence="3 15">Monomer.</text>
</comment>
<dbReference type="InterPro" id="IPR015886">
    <property type="entry name" value="H2TH_FPG"/>
</dbReference>
<evidence type="ECO:0000256" key="4">
    <source>
        <dbReference type="ARBA" id="ARBA00022723"/>
    </source>
</evidence>
<dbReference type="PROSITE" id="PS01242">
    <property type="entry name" value="ZF_FPG_1"/>
    <property type="match status" value="1"/>
</dbReference>
<feature type="active site" description="Schiff-base intermediate with DNA" evidence="15">
    <location>
        <position position="2"/>
    </location>
</feature>
<comment type="function">
    <text evidence="15">Involved in base excision repair of DNA damaged by oxidation or by mutagenic agents. Acts as DNA glycosylase that recognizes and removes damaged bases. Has a preference for oxidized purines, such as 7,8-dihydro-8-oxoguanine (8-oxoG). Has AP (apurinic/apyrimidinic) lyase activity and introduces nicks in the DNA strand. Cleaves the DNA backbone by beta-delta elimination to generate a single-strand break at the site of the removed base with both 3'- and 5'-phosphates.</text>
</comment>
<dbReference type="GO" id="GO:0140078">
    <property type="term" value="F:class I DNA-(apurinic or apyrimidinic site) endonuclease activity"/>
    <property type="evidence" value="ECO:0007669"/>
    <property type="project" value="UniProtKB-EC"/>
</dbReference>
<dbReference type="Pfam" id="PF06831">
    <property type="entry name" value="H2TH"/>
    <property type="match status" value="1"/>
</dbReference>
<evidence type="ECO:0000259" key="16">
    <source>
        <dbReference type="PROSITE" id="PS51066"/>
    </source>
</evidence>
<dbReference type="GO" id="GO:0006284">
    <property type="term" value="P:base-excision repair"/>
    <property type="evidence" value="ECO:0007669"/>
    <property type="project" value="InterPro"/>
</dbReference>
<comment type="similarity">
    <text evidence="2 15">Belongs to the FPG family.</text>
</comment>
<comment type="caution">
    <text evidence="18">The sequence shown here is derived from an EMBL/GenBank/DDBJ whole genome shotgun (WGS) entry which is preliminary data.</text>
</comment>
<keyword evidence="5 15" id="KW-0227">DNA damage</keyword>
<dbReference type="InterPro" id="IPR035937">
    <property type="entry name" value="FPG_N"/>
</dbReference>
<dbReference type="PANTHER" id="PTHR22993">
    <property type="entry name" value="FORMAMIDOPYRIMIDINE-DNA GLYCOSYLASE"/>
    <property type="match status" value="1"/>
</dbReference>
<dbReference type="PANTHER" id="PTHR22993:SF9">
    <property type="entry name" value="FORMAMIDOPYRIMIDINE-DNA GLYCOSYLASE"/>
    <property type="match status" value="1"/>
</dbReference>
<sequence>MPELPEVETIARTLAGDLEGAVFENIEVRHICALEQPPEGFAKRLRGRRILSVGRRGKLLLLLLDGGYVFACHLRMTGRLYVPQPDDTPDNHTHLVFTLRRPDGRTFPLFYRDVRKFGACRVHTPDELACWPFYATLGPEPLAMSAADLAARLANKRGRIKAVLLDQKVVAGLGNIYVDEALFRAGIRPDAIPASLSRKRVARLHNAIQEVLQEAIAGCGSSIRDYVDGRGNAGSFQNSFRVYGRAGQPCTVCNTPLVKATIAGRTTVYCPHCQQK</sequence>
<evidence type="ECO:0000256" key="2">
    <source>
        <dbReference type="ARBA" id="ARBA00009409"/>
    </source>
</evidence>
<dbReference type="CDD" id="cd08966">
    <property type="entry name" value="EcFpg-like_N"/>
    <property type="match status" value="1"/>
</dbReference>
<dbReference type="GO" id="GO:0003684">
    <property type="term" value="F:damaged DNA binding"/>
    <property type="evidence" value="ECO:0007669"/>
    <property type="project" value="InterPro"/>
</dbReference>
<dbReference type="SUPFAM" id="SSF81624">
    <property type="entry name" value="N-terminal domain of MutM-like DNA repair proteins"/>
    <property type="match status" value="1"/>
</dbReference>
<evidence type="ECO:0000256" key="13">
    <source>
        <dbReference type="ARBA" id="ARBA00023295"/>
    </source>
</evidence>
<proteinExistence type="inferred from homology"/>
<name>A0A6P1ZKX6_9BACT</name>
<dbReference type="PROSITE" id="PS51066">
    <property type="entry name" value="ZF_FPG_2"/>
    <property type="match status" value="1"/>
</dbReference>
<dbReference type="OrthoDB" id="9800855at2"/>
<dbReference type="InterPro" id="IPR010979">
    <property type="entry name" value="Ribosomal_uS13-like_H2TH"/>
</dbReference>
<dbReference type="PROSITE" id="PS51068">
    <property type="entry name" value="FPG_CAT"/>
    <property type="match status" value="1"/>
</dbReference>
<organism evidence="18 19">
    <name type="scientific">Oceanidesulfovibrio marinus</name>
    <dbReference type="NCBI Taxonomy" id="370038"/>
    <lineage>
        <taxon>Bacteria</taxon>
        <taxon>Pseudomonadati</taxon>
        <taxon>Thermodesulfobacteriota</taxon>
        <taxon>Desulfovibrionia</taxon>
        <taxon>Desulfovibrionales</taxon>
        <taxon>Desulfovibrionaceae</taxon>
        <taxon>Oceanidesulfovibrio</taxon>
    </lineage>
</organism>
<keyword evidence="7 15" id="KW-0378">Hydrolase</keyword>
<evidence type="ECO:0000256" key="6">
    <source>
        <dbReference type="ARBA" id="ARBA00022771"/>
    </source>
</evidence>
<evidence type="ECO:0000259" key="17">
    <source>
        <dbReference type="PROSITE" id="PS51068"/>
    </source>
</evidence>
<feature type="binding site" evidence="15">
    <location>
        <position position="156"/>
    </location>
    <ligand>
        <name>DNA</name>
        <dbReference type="ChEBI" id="CHEBI:16991"/>
    </ligand>
</feature>
<protein>
    <recommendedName>
        <fullName evidence="15">Formamidopyrimidine-DNA glycosylase</fullName>
        <shortName evidence="15">Fapy-DNA glycosylase</shortName>
        <ecNumber evidence="15">3.2.2.23</ecNumber>
    </recommendedName>
    <alternativeName>
        <fullName evidence="15">DNA-(apurinic or apyrimidinic site) lyase MutM</fullName>
        <shortName evidence="15">AP lyase MutM</shortName>
        <ecNumber evidence="15">4.2.99.18</ecNumber>
    </alternativeName>
</protein>
<feature type="binding site" evidence="15">
    <location>
        <position position="92"/>
    </location>
    <ligand>
        <name>DNA</name>
        <dbReference type="ChEBI" id="CHEBI:16991"/>
    </ligand>
</feature>
<evidence type="ECO:0000256" key="7">
    <source>
        <dbReference type="ARBA" id="ARBA00022801"/>
    </source>
</evidence>
<evidence type="ECO:0000313" key="18">
    <source>
        <dbReference type="EMBL" id="TVM34230.1"/>
    </source>
</evidence>
<evidence type="ECO:0000313" key="19">
    <source>
        <dbReference type="Proteomes" id="UP000434052"/>
    </source>
</evidence>
<evidence type="ECO:0000256" key="8">
    <source>
        <dbReference type="ARBA" id="ARBA00022833"/>
    </source>
</evidence>
<evidence type="ECO:0000256" key="9">
    <source>
        <dbReference type="ARBA" id="ARBA00023125"/>
    </source>
</evidence>
<dbReference type="AlphaFoldDB" id="A0A6P1ZKX6"/>
<comment type="catalytic activity">
    <reaction evidence="14 15">
        <text>2'-deoxyribonucleotide-(2'-deoxyribose 5'-phosphate)-2'-deoxyribonucleotide-DNA = a 3'-end 2'-deoxyribonucleotide-(2,3-dehydro-2,3-deoxyribose 5'-phosphate)-DNA + a 5'-end 5'-phospho-2'-deoxyribonucleoside-DNA + H(+)</text>
        <dbReference type="Rhea" id="RHEA:66592"/>
        <dbReference type="Rhea" id="RHEA-COMP:13180"/>
        <dbReference type="Rhea" id="RHEA-COMP:16897"/>
        <dbReference type="Rhea" id="RHEA-COMP:17067"/>
        <dbReference type="ChEBI" id="CHEBI:15378"/>
        <dbReference type="ChEBI" id="CHEBI:136412"/>
        <dbReference type="ChEBI" id="CHEBI:157695"/>
        <dbReference type="ChEBI" id="CHEBI:167181"/>
        <dbReference type="EC" id="4.2.99.18"/>
    </reaction>
</comment>
<keyword evidence="9 15" id="KW-0238">DNA-binding</keyword>
<evidence type="ECO:0000256" key="5">
    <source>
        <dbReference type="ARBA" id="ARBA00022763"/>
    </source>
</evidence>
<keyword evidence="8 15" id="KW-0862">Zinc</keyword>
<feature type="binding site" evidence="15">
    <location>
        <position position="115"/>
    </location>
    <ligand>
        <name>DNA</name>
        <dbReference type="ChEBI" id="CHEBI:16991"/>
    </ligand>
</feature>
<dbReference type="Gene3D" id="3.20.190.10">
    <property type="entry name" value="MutM-like, N-terminal"/>
    <property type="match status" value="1"/>
</dbReference>
<evidence type="ECO:0000256" key="1">
    <source>
        <dbReference type="ARBA" id="ARBA00001668"/>
    </source>
</evidence>
<evidence type="ECO:0000256" key="10">
    <source>
        <dbReference type="ARBA" id="ARBA00023204"/>
    </source>
</evidence>
<dbReference type="HAMAP" id="MF_00103">
    <property type="entry name" value="Fapy_DNA_glycosyl"/>
    <property type="match status" value="1"/>
</dbReference>
<dbReference type="Gene3D" id="1.10.8.50">
    <property type="match status" value="1"/>
</dbReference>
<feature type="active site" description="Proton donor; for beta-elimination activity" evidence="15">
    <location>
        <position position="58"/>
    </location>
</feature>
<feature type="active site" description="Proton donor" evidence="15">
    <location>
        <position position="3"/>
    </location>
</feature>
<dbReference type="RefSeq" id="WP_144305227.1">
    <property type="nucleotide sequence ID" value="NZ_QMIF01000005.1"/>
</dbReference>
<gene>
    <name evidence="15" type="primary">mutM</name>
    <name evidence="15" type="synonym">fpg</name>
    <name evidence="18" type="ORF">DQK91_10100</name>
</gene>
<feature type="active site" description="Proton donor; for delta-elimination activity" evidence="15">
    <location>
        <position position="265"/>
    </location>
</feature>
<dbReference type="Pfam" id="PF01149">
    <property type="entry name" value="Fapy_DNA_glyco"/>
    <property type="match status" value="1"/>
</dbReference>
<keyword evidence="11 15" id="KW-0456">Lyase</keyword>
<dbReference type="InterPro" id="IPR020629">
    <property type="entry name" value="FPG_Glyclase"/>
</dbReference>
<evidence type="ECO:0000256" key="11">
    <source>
        <dbReference type="ARBA" id="ARBA00023239"/>
    </source>
</evidence>
<dbReference type="InterPro" id="IPR012319">
    <property type="entry name" value="FPG_cat"/>
</dbReference>
<keyword evidence="10 15" id="KW-0234">DNA repair</keyword>
<comment type="catalytic activity">
    <reaction evidence="1 15">
        <text>Hydrolysis of DNA containing ring-opened 7-methylguanine residues, releasing 2,6-diamino-4-hydroxy-5-(N-methyl)formamidopyrimidine.</text>
        <dbReference type="EC" id="3.2.2.23"/>
    </reaction>
</comment>
<dbReference type="NCBIfam" id="NF002211">
    <property type="entry name" value="PRK01103.1"/>
    <property type="match status" value="1"/>
</dbReference>
<dbReference type="InterPro" id="IPR015887">
    <property type="entry name" value="DNA_glyclase_Znf_dom_DNA_BS"/>
</dbReference>
<dbReference type="GO" id="GO:0034039">
    <property type="term" value="F:8-oxo-7,8-dihydroguanine DNA N-glycosylase activity"/>
    <property type="evidence" value="ECO:0007669"/>
    <property type="project" value="TreeGrafter"/>
</dbReference>
<dbReference type="SUPFAM" id="SSF46946">
    <property type="entry name" value="S13-like H2TH domain"/>
    <property type="match status" value="1"/>
</dbReference>
<evidence type="ECO:0000256" key="12">
    <source>
        <dbReference type="ARBA" id="ARBA00023268"/>
    </source>
</evidence>
<dbReference type="InterPro" id="IPR000214">
    <property type="entry name" value="Znf_DNA_glyclase/AP_lyase"/>
</dbReference>
<dbReference type="NCBIfam" id="TIGR00577">
    <property type="entry name" value="fpg"/>
    <property type="match status" value="1"/>
</dbReference>
<dbReference type="EMBL" id="QMIF01000005">
    <property type="protein sequence ID" value="TVM34230.1"/>
    <property type="molecule type" value="Genomic_DNA"/>
</dbReference>
<evidence type="ECO:0000256" key="15">
    <source>
        <dbReference type="HAMAP-Rule" id="MF_00103"/>
    </source>
</evidence>
<dbReference type="GO" id="GO:0008270">
    <property type="term" value="F:zinc ion binding"/>
    <property type="evidence" value="ECO:0007669"/>
    <property type="project" value="UniProtKB-UniRule"/>
</dbReference>
<evidence type="ECO:0000256" key="3">
    <source>
        <dbReference type="ARBA" id="ARBA00011245"/>
    </source>
</evidence>
<dbReference type="SMART" id="SM01232">
    <property type="entry name" value="H2TH"/>
    <property type="match status" value="1"/>
</dbReference>
<dbReference type="SMART" id="SM00898">
    <property type="entry name" value="Fapy_DNA_glyco"/>
    <property type="match status" value="1"/>
</dbReference>
<dbReference type="Proteomes" id="UP000434052">
    <property type="component" value="Unassembled WGS sequence"/>
</dbReference>